<sequence>MKKSQLTHGEFGEFYSGYINRIDADAELINSLEKNTEVMLEFFKGIPSEKWNYRYEPEKWTILDMVQHIIDTERIFQFRALCFARNEQKSLPGFDHDLYVLNSASENRSVPDLIEEFDTVRRSGLYLYKSFSEDMLKMTGSMNDVNASPRAIGFIMIGHALHHKEIISNRYL</sequence>
<dbReference type="RefSeq" id="WP_143409339.1">
    <property type="nucleotide sequence ID" value="NZ_VHSF01000001.1"/>
</dbReference>
<proteinExistence type="predicted"/>
<evidence type="ECO:0000313" key="2">
    <source>
        <dbReference type="EMBL" id="TRO66572.1"/>
    </source>
</evidence>
<accession>A0A550I6H4</accession>
<name>A0A550I6H4_9FLAO</name>
<dbReference type="AlphaFoldDB" id="A0A550I6H4"/>
<dbReference type="Pfam" id="PF12867">
    <property type="entry name" value="DinB_2"/>
    <property type="match status" value="1"/>
</dbReference>
<organism evidence="2 3">
    <name type="scientific">Christiangramia sabulilitoris</name>
    <dbReference type="NCBI Taxonomy" id="2583991"/>
    <lineage>
        <taxon>Bacteria</taxon>
        <taxon>Pseudomonadati</taxon>
        <taxon>Bacteroidota</taxon>
        <taxon>Flavobacteriia</taxon>
        <taxon>Flavobacteriales</taxon>
        <taxon>Flavobacteriaceae</taxon>
        <taxon>Christiangramia</taxon>
    </lineage>
</organism>
<dbReference type="EMBL" id="VHSF01000001">
    <property type="protein sequence ID" value="TRO66572.1"/>
    <property type="molecule type" value="Genomic_DNA"/>
</dbReference>
<reference evidence="2 3" key="1">
    <citation type="submission" date="2019-06" db="EMBL/GenBank/DDBJ databases">
        <title>Gramella sabulilitoris sp. nov., isolated from a marine sand.</title>
        <authorList>
            <person name="Yoon J.-H."/>
        </authorList>
    </citation>
    <scope>NUCLEOTIDE SEQUENCE [LARGE SCALE GENOMIC DNA]</scope>
    <source>
        <strain evidence="2 3">HSMS-1</strain>
    </source>
</reference>
<dbReference type="SUPFAM" id="SSF109854">
    <property type="entry name" value="DinB/YfiT-like putative metalloenzymes"/>
    <property type="match status" value="1"/>
</dbReference>
<dbReference type="InterPro" id="IPR034660">
    <property type="entry name" value="DinB/YfiT-like"/>
</dbReference>
<dbReference type="Proteomes" id="UP000315131">
    <property type="component" value="Unassembled WGS sequence"/>
</dbReference>
<evidence type="ECO:0000259" key="1">
    <source>
        <dbReference type="Pfam" id="PF12867"/>
    </source>
</evidence>
<gene>
    <name evidence="2" type="ORF">FGM01_01435</name>
</gene>
<keyword evidence="3" id="KW-1185">Reference proteome</keyword>
<evidence type="ECO:0000313" key="3">
    <source>
        <dbReference type="Proteomes" id="UP000315131"/>
    </source>
</evidence>
<dbReference type="OrthoDB" id="9793216at2"/>
<dbReference type="InterPro" id="IPR024775">
    <property type="entry name" value="DinB-like"/>
</dbReference>
<protein>
    <submittedName>
        <fullName evidence="2">DinB family protein</fullName>
    </submittedName>
</protein>
<comment type="caution">
    <text evidence="2">The sequence shown here is derived from an EMBL/GenBank/DDBJ whole genome shotgun (WGS) entry which is preliminary data.</text>
</comment>
<feature type="domain" description="DinB-like" evidence="1">
    <location>
        <begin position="32"/>
        <end position="167"/>
    </location>
</feature>
<dbReference type="Gene3D" id="1.20.120.450">
    <property type="entry name" value="dinb family like domain"/>
    <property type="match status" value="1"/>
</dbReference>